<feature type="region of interest" description="Disordered" evidence="6">
    <location>
        <begin position="53"/>
        <end position="77"/>
    </location>
</feature>
<comment type="similarity">
    <text evidence="1 5">Belongs to the bacterial ribosomal protein bL32 family.</text>
</comment>
<evidence type="ECO:0000256" key="4">
    <source>
        <dbReference type="ARBA" id="ARBA00035178"/>
    </source>
</evidence>
<reference evidence="8 9" key="1">
    <citation type="submission" date="2019-10" db="EMBL/GenBank/DDBJ databases">
        <title>The completed genome of Lactobacillus harbinensis M1.</title>
        <authorList>
            <person name="Zheng Y."/>
        </authorList>
    </citation>
    <scope>NUCLEOTIDE SEQUENCE [LARGE SCALE GENOMIC DNA]</scope>
    <source>
        <strain evidence="8 9">M1</strain>
    </source>
</reference>
<sequence>MAVPARRTSKTKKRMRRGHIKLTVPNMHFDAATGEYRLSHHVSPKGFYKGEQVVKPAAADASDAGSDNSGSDNSANA</sequence>
<protein>
    <recommendedName>
        <fullName evidence="4 5">Large ribosomal subunit protein bL32</fullName>
    </recommendedName>
</protein>
<name>A0A510TRF0_9LACO</name>
<dbReference type="EMBL" id="JAQSGK010000001">
    <property type="protein sequence ID" value="MEE6714436.1"/>
    <property type="molecule type" value="Genomic_DNA"/>
</dbReference>
<evidence type="ECO:0000256" key="5">
    <source>
        <dbReference type="HAMAP-Rule" id="MF_00340"/>
    </source>
</evidence>
<feature type="compositionally biased region" description="Low complexity" evidence="6">
    <location>
        <begin position="57"/>
        <end position="77"/>
    </location>
</feature>
<dbReference type="InterPro" id="IPR011332">
    <property type="entry name" value="Ribosomal_zn-bd"/>
</dbReference>
<dbReference type="NCBIfam" id="TIGR01031">
    <property type="entry name" value="rpmF_bact"/>
    <property type="match status" value="1"/>
</dbReference>
<accession>A0A510TRF0</accession>
<evidence type="ECO:0000256" key="2">
    <source>
        <dbReference type="ARBA" id="ARBA00022980"/>
    </source>
</evidence>
<organism evidence="8 9">
    <name type="scientific">Schleiferilactobacillus harbinensis</name>
    <dbReference type="NCBI Taxonomy" id="304207"/>
    <lineage>
        <taxon>Bacteria</taxon>
        <taxon>Bacillati</taxon>
        <taxon>Bacillota</taxon>
        <taxon>Bacilli</taxon>
        <taxon>Lactobacillales</taxon>
        <taxon>Lactobacillaceae</taxon>
        <taxon>Schleiferilactobacillus</taxon>
    </lineage>
</organism>
<gene>
    <name evidence="5 8" type="primary">rpmF</name>
    <name evidence="8" type="ORF">D1010_08265</name>
    <name evidence="7" type="ORF">PS435_01080</name>
</gene>
<dbReference type="Proteomes" id="UP000326779">
    <property type="component" value="Chromosome"/>
</dbReference>
<dbReference type="InterPro" id="IPR044957">
    <property type="entry name" value="Ribosomal_bL32_bact"/>
</dbReference>
<evidence type="ECO:0000256" key="3">
    <source>
        <dbReference type="ARBA" id="ARBA00023274"/>
    </source>
</evidence>
<reference evidence="7 10" key="2">
    <citation type="submission" date="2023-02" db="EMBL/GenBank/DDBJ databases">
        <title>The predominant lactic acid bacteria and yeasts involved in the spontaneous fermentation of millet during the production of the traditional porridge Hausa koko in Ghana.</title>
        <authorList>
            <person name="Atter A."/>
            <person name="Diaz M."/>
        </authorList>
    </citation>
    <scope>NUCLEOTIDE SEQUENCE [LARGE SCALE GENOMIC DNA]</scope>
    <source>
        <strain evidence="7 10">FI11640</strain>
    </source>
</reference>
<evidence type="ECO:0000313" key="8">
    <source>
        <dbReference type="EMBL" id="QFR23392.1"/>
    </source>
</evidence>
<dbReference type="GO" id="GO:0006412">
    <property type="term" value="P:translation"/>
    <property type="evidence" value="ECO:0007669"/>
    <property type="project" value="UniProtKB-UniRule"/>
</dbReference>
<dbReference type="SUPFAM" id="SSF57829">
    <property type="entry name" value="Zn-binding ribosomal proteins"/>
    <property type="match status" value="1"/>
</dbReference>
<dbReference type="AlphaFoldDB" id="A0A510TRF0"/>
<keyword evidence="10" id="KW-1185">Reference proteome</keyword>
<dbReference type="KEGG" id="lhb:D1010_08265"/>
<proteinExistence type="inferred from homology"/>
<dbReference type="Proteomes" id="UP001330016">
    <property type="component" value="Unassembled WGS sequence"/>
</dbReference>
<evidence type="ECO:0000313" key="9">
    <source>
        <dbReference type="Proteomes" id="UP000326779"/>
    </source>
</evidence>
<keyword evidence="3 5" id="KW-0687">Ribonucleoprotein</keyword>
<dbReference type="InterPro" id="IPR002677">
    <property type="entry name" value="Ribosomal_bL32"/>
</dbReference>
<dbReference type="PANTHER" id="PTHR35534">
    <property type="entry name" value="50S RIBOSOMAL PROTEIN L32"/>
    <property type="match status" value="1"/>
</dbReference>
<dbReference type="Pfam" id="PF01783">
    <property type="entry name" value="Ribosomal_L32p"/>
    <property type="match status" value="1"/>
</dbReference>
<keyword evidence="2 5" id="KW-0689">Ribosomal protein</keyword>
<evidence type="ECO:0000313" key="7">
    <source>
        <dbReference type="EMBL" id="MEE6714436.1"/>
    </source>
</evidence>
<dbReference type="PANTHER" id="PTHR35534:SF1">
    <property type="entry name" value="LARGE RIBOSOMAL SUBUNIT PROTEIN BL32"/>
    <property type="match status" value="1"/>
</dbReference>
<dbReference type="GeneID" id="78508989"/>
<dbReference type="EMBL" id="CP045143">
    <property type="protein sequence ID" value="QFR23392.1"/>
    <property type="molecule type" value="Genomic_DNA"/>
</dbReference>
<dbReference type="RefSeq" id="WP_027827370.1">
    <property type="nucleotide sequence ID" value="NZ_BJTX01000001.1"/>
</dbReference>
<evidence type="ECO:0000313" key="10">
    <source>
        <dbReference type="Proteomes" id="UP001330016"/>
    </source>
</evidence>
<evidence type="ECO:0000256" key="6">
    <source>
        <dbReference type="SAM" id="MobiDB-lite"/>
    </source>
</evidence>
<dbReference type="GO" id="GO:0015934">
    <property type="term" value="C:large ribosomal subunit"/>
    <property type="evidence" value="ECO:0007669"/>
    <property type="project" value="InterPro"/>
</dbReference>
<dbReference type="GO" id="GO:0003735">
    <property type="term" value="F:structural constituent of ribosome"/>
    <property type="evidence" value="ECO:0007669"/>
    <property type="project" value="InterPro"/>
</dbReference>
<evidence type="ECO:0000256" key="1">
    <source>
        <dbReference type="ARBA" id="ARBA00008560"/>
    </source>
</evidence>
<dbReference type="HAMAP" id="MF_00340">
    <property type="entry name" value="Ribosomal_bL32"/>
    <property type="match status" value="1"/>
</dbReference>